<reference evidence="1 2" key="1">
    <citation type="submission" date="2014-04" db="EMBL/GenBank/DDBJ databases">
        <title>Evolutionary Origins and Diversification of the Mycorrhizal Mutualists.</title>
        <authorList>
            <consortium name="DOE Joint Genome Institute"/>
            <consortium name="Mycorrhizal Genomics Consortium"/>
            <person name="Kohler A."/>
            <person name="Kuo A."/>
            <person name="Nagy L.G."/>
            <person name="Floudas D."/>
            <person name="Copeland A."/>
            <person name="Barry K.W."/>
            <person name="Cichocki N."/>
            <person name="Veneault-Fourrey C."/>
            <person name="LaButti K."/>
            <person name="Lindquist E.A."/>
            <person name="Lipzen A."/>
            <person name="Lundell T."/>
            <person name="Morin E."/>
            <person name="Murat C."/>
            <person name="Riley R."/>
            <person name="Ohm R."/>
            <person name="Sun H."/>
            <person name="Tunlid A."/>
            <person name="Henrissat B."/>
            <person name="Grigoriev I.V."/>
            <person name="Hibbett D.S."/>
            <person name="Martin F."/>
        </authorList>
    </citation>
    <scope>NUCLEOTIDE SEQUENCE [LARGE SCALE GENOMIC DNA]</scope>
    <source>
        <strain evidence="1 2">FD-317 M1</strain>
    </source>
</reference>
<dbReference type="EMBL" id="KN834792">
    <property type="protein sequence ID" value="KIK57249.1"/>
    <property type="molecule type" value="Genomic_DNA"/>
</dbReference>
<accession>A0A0D0C484</accession>
<dbReference type="HOGENOM" id="CLU_2015535_0_0_1"/>
<proteinExistence type="predicted"/>
<dbReference type="Proteomes" id="UP000053593">
    <property type="component" value="Unassembled WGS sequence"/>
</dbReference>
<name>A0A0D0C484_9AGAR</name>
<dbReference type="AlphaFoldDB" id="A0A0D0C484"/>
<evidence type="ECO:0000313" key="2">
    <source>
        <dbReference type="Proteomes" id="UP000053593"/>
    </source>
</evidence>
<evidence type="ECO:0000313" key="1">
    <source>
        <dbReference type="EMBL" id="KIK57249.1"/>
    </source>
</evidence>
<organism evidence="1 2">
    <name type="scientific">Collybiopsis luxurians FD-317 M1</name>
    <dbReference type="NCBI Taxonomy" id="944289"/>
    <lineage>
        <taxon>Eukaryota</taxon>
        <taxon>Fungi</taxon>
        <taxon>Dikarya</taxon>
        <taxon>Basidiomycota</taxon>
        <taxon>Agaricomycotina</taxon>
        <taxon>Agaricomycetes</taxon>
        <taxon>Agaricomycetidae</taxon>
        <taxon>Agaricales</taxon>
        <taxon>Marasmiineae</taxon>
        <taxon>Omphalotaceae</taxon>
        <taxon>Collybiopsis</taxon>
        <taxon>Collybiopsis luxurians</taxon>
    </lineage>
</organism>
<protein>
    <submittedName>
        <fullName evidence="1">Uncharacterized protein</fullName>
    </submittedName>
</protein>
<sequence length="123" mass="13261">MYRTLYVLSNGLPAYTINLQPSTAASFPEKPSQTSVPYAHVPVPSVPPYNLVPAATTTSSLFSPLPLRTLSVRFDAGTFHSNSVPSLPGLRAIPSPALPQLRIPEPGYSAAYCTPQLNFMPYL</sequence>
<keyword evidence="2" id="KW-1185">Reference proteome</keyword>
<gene>
    <name evidence="1" type="ORF">GYMLUDRAFT_247207</name>
</gene>